<gene>
    <name evidence="1" type="ORF">MRB53_014295</name>
</gene>
<accession>A0ACC2KAG2</accession>
<dbReference type="Proteomes" id="UP001234297">
    <property type="component" value="Chromosome 4"/>
</dbReference>
<protein>
    <submittedName>
        <fullName evidence="1">Uncharacterized protein</fullName>
    </submittedName>
</protein>
<evidence type="ECO:0000313" key="1">
    <source>
        <dbReference type="EMBL" id="KAJ8618109.1"/>
    </source>
</evidence>
<proteinExistence type="predicted"/>
<sequence length="80" mass="8731">MEVPDKTLDSQSDPESETEKKTPVKGDNIDQHIGSSESLVPEMIRQFEEKSASKSLASDSTLQQASSSPVPTLDLGKHKF</sequence>
<keyword evidence="2" id="KW-1185">Reference proteome</keyword>
<evidence type="ECO:0000313" key="2">
    <source>
        <dbReference type="Proteomes" id="UP001234297"/>
    </source>
</evidence>
<comment type="caution">
    <text evidence="1">The sequence shown here is derived from an EMBL/GenBank/DDBJ whole genome shotgun (WGS) entry which is preliminary data.</text>
</comment>
<dbReference type="EMBL" id="CM056812">
    <property type="protein sequence ID" value="KAJ8618109.1"/>
    <property type="molecule type" value="Genomic_DNA"/>
</dbReference>
<organism evidence="1 2">
    <name type="scientific">Persea americana</name>
    <name type="common">Avocado</name>
    <dbReference type="NCBI Taxonomy" id="3435"/>
    <lineage>
        <taxon>Eukaryota</taxon>
        <taxon>Viridiplantae</taxon>
        <taxon>Streptophyta</taxon>
        <taxon>Embryophyta</taxon>
        <taxon>Tracheophyta</taxon>
        <taxon>Spermatophyta</taxon>
        <taxon>Magnoliopsida</taxon>
        <taxon>Magnoliidae</taxon>
        <taxon>Laurales</taxon>
        <taxon>Lauraceae</taxon>
        <taxon>Persea</taxon>
    </lineage>
</organism>
<reference evidence="1 2" key="1">
    <citation type="journal article" date="2022" name="Hortic Res">
        <title>A haplotype resolved chromosomal level avocado genome allows analysis of novel avocado genes.</title>
        <authorList>
            <person name="Nath O."/>
            <person name="Fletcher S.J."/>
            <person name="Hayward A."/>
            <person name="Shaw L.M."/>
            <person name="Masouleh A.K."/>
            <person name="Furtado A."/>
            <person name="Henry R.J."/>
            <person name="Mitter N."/>
        </authorList>
    </citation>
    <scope>NUCLEOTIDE SEQUENCE [LARGE SCALE GENOMIC DNA]</scope>
    <source>
        <strain evidence="2">cv. Hass</strain>
    </source>
</reference>
<name>A0ACC2KAG2_PERAE</name>